<feature type="transmembrane region" description="Helical" evidence="1">
    <location>
        <begin position="145"/>
        <end position="166"/>
    </location>
</feature>
<dbReference type="GeneID" id="90543686"/>
<keyword evidence="3" id="KW-1185">Reference proteome</keyword>
<proteinExistence type="predicted"/>
<dbReference type="InterPro" id="IPR001478">
    <property type="entry name" value="PDZ"/>
</dbReference>
<name>A0A1I2K397_9CLOT</name>
<keyword evidence="1" id="KW-0472">Membrane</keyword>
<organism evidence="2 3">
    <name type="scientific">Clostridium cadaveris</name>
    <dbReference type="NCBI Taxonomy" id="1529"/>
    <lineage>
        <taxon>Bacteria</taxon>
        <taxon>Bacillati</taxon>
        <taxon>Bacillota</taxon>
        <taxon>Clostridia</taxon>
        <taxon>Eubacteriales</taxon>
        <taxon>Clostridiaceae</taxon>
        <taxon>Clostridium</taxon>
    </lineage>
</organism>
<dbReference type="AlphaFoldDB" id="A0A1I2K397"/>
<dbReference type="OrthoDB" id="198399at2"/>
<dbReference type="RefSeq" id="WP_027637520.1">
    <property type="nucleotide sequence ID" value="NZ_BAAACD010000045.1"/>
</dbReference>
<keyword evidence="1" id="KW-0812">Transmembrane</keyword>
<accession>A0A1I2K397</accession>
<feature type="transmembrane region" description="Helical" evidence="1">
    <location>
        <begin position="12"/>
        <end position="32"/>
    </location>
</feature>
<dbReference type="SUPFAM" id="SSF50156">
    <property type="entry name" value="PDZ domain-like"/>
    <property type="match status" value="1"/>
</dbReference>
<dbReference type="eggNOG" id="COG0265">
    <property type="taxonomic scope" value="Bacteria"/>
</dbReference>
<evidence type="ECO:0000256" key="1">
    <source>
        <dbReference type="SAM" id="Phobius"/>
    </source>
</evidence>
<dbReference type="SMART" id="SM00228">
    <property type="entry name" value="PDZ"/>
    <property type="match status" value="1"/>
</dbReference>
<keyword evidence="1" id="KW-1133">Transmembrane helix</keyword>
<protein>
    <submittedName>
        <fullName evidence="2">PDZ domain-containing protein</fullName>
    </submittedName>
</protein>
<sequence>MNLFEYTLRTMAYAIADPRLVFVLVLLGFLLYKKNRKIVILQRMMVGEKVISPLELTLSEVVMGILGGLIGSMILSYLGVMFNIGAGIELIFFMSLFLLVLKPRWVSFSYSAAILGGVTLILGWLENLEIISLGFTVKLDIGTLVALVGVLTIVEGLLILVDGYRGSIPIFTNKDGKLAGGFSLERYWPVPIVIMMFTTEAISGGGSAILTPSWWPVIKGGINISLLSAAIVSAVPIYSTIGYKQITFTQSKVSKIAFSSLLKILYGIILLLIYKLANYGAIFQGLLLIFMPLAQEGMRLIENYRENKGTMKYVSDEEGITILDVMPNSPAQKQGIKSGDKILEVNDDRPDEYTMIYESINKNLADLKLKIKDKKGKIKDIRFHINNGQNTMGMILIPRGIPKGVGVVEVSETKLKDIVEKIKKNRDDK</sequence>
<dbReference type="Proteomes" id="UP000182135">
    <property type="component" value="Unassembled WGS sequence"/>
</dbReference>
<evidence type="ECO:0000313" key="2">
    <source>
        <dbReference type="EMBL" id="SFF60859.1"/>
    </source>
</evidence>
<reference evidence="2 3" key="1">
    <citation type="submission" date="2016-10" db="EMBL/GenBank/DDBJ databases">
        <authorList>
            <person name="de Groot N.N."/>
        </authorList>
    </citation>
    <scope>NUCLEOTIDE SEQUENCE [LARGE SCALE GENOMIC DNA]</scope>
    <source>
        <strain evidence="2 3">NLAE-zl-G419</strain>
    </source>
</reference>
<dbReference type="InterPro" id="IPR036034">
    <property type="entry name" value="PDZ_sf"/>
</dbReference>
<dbReference type="PROSITE" id="PS50106">
    <property type="entry name" value="PDZ"/>
    <property type="match status" value="1"/>
</dbReference>
<feature type="transmembrane region" description="Helical" evidence="1">
    <location>
        <begin position="222"/>
        <end position="241"/>
    </location>
</feature>
<evidence type="ECO:0000313" key="3">
    <source>
        <dbReference type="Proteomes" id="UP000182135"/>
    </source>
</evidence>
<dbReference type="Gene3D" id="2.30.42.10">
    <property type="match status" value="1"/>
</dbReference>
<feature type="transmembrane region" description="Helical" evidence="1">
    <location>
        <begin position="53"/>
        <end position="74"/>
    </location>
</feature>
<feature type="transmembrane region" description="Helical" evidence="1">
    <location>
        <begin position="187"/>
        <end position="210"/>
    </location>
</feature>
<gene>
    <name evidence="2" type="ORF">SAMN04487885_10447</name>
</gene>
<dbReference type="Pfam" id="PF00595">
    <property type="entry name" value="PDZ"/>
    <property type="match status" value="1"/>
</dbReference>
<dbReference type="EMBL" id="FOOE01000004">
    <property type="protein sequence ID" value="SFF60859.1"/>
    <property type="molecule type" value="Genomic_DNA"/>
</dbReference>
<feature type="transmembrane region" description="Helical" evidence="1">
    <location>
        <begin position="108"/>
        <end position="125"/>
    </location>
</feature>
<feature type="transmembrane region" description="Helical" evidence="1">
    <location>
        <begin position="80"/>
        <end position="101"/>
    </location>
</feature>
<dbReference type="STRING" id="1529.SAMN04487885_10447"/>